<comment type="function">
    <text evidence="6 7">Catalyzes the GTP-dependent ribosomal translocation step during translation elongation. During this step, the ribosome changes from the pre-translocational (PRE) to the post-translocational (POST) state as the newly formed A-site-bound peptidyl-tRNA and P-site-bound deacylated tRNA move to the P and E sites, respectively. Catalyzes the coordinated movement of the two tRNA molecules, the mRNA and conformational changes in the ribosome.</text>
</comment>
<feature type="binding site" evidence="7">
    <location>
        <begin position="136"/>
        <end position="139"/>
    </location>
    <ligand>
        <name>GTP</name>
        <dbReference type="ChEBI" id="CHEBI:37565"/>
    </ligand>
</feature>
<evidence type="ECO:0000256" key="6">
    <source>
        <dbReference type="ARBA" id="ARBA00024731"/>
    </source>
</evidence>
<dbReference type="PRINTS" id="PR00315">
    <property type="entry name" value="ELONGATNFCT"/>
</dbReference>
<dbReference type="CDD" id="cd04088">
    <property type="entry name" value="EFG_mtEFG_II"/>
    <property type="match status" value="1"/>
</dbReference>
<dbReference type="Gene3D" id="3.30.70.240">
    <property type="match status" value="1"/>
</dbReference>
<dbReference type="Proteomes" id="UP000642748">
    <property type="component" value="Unassembled WGS sequence"/>
</dbReference>
<dbReference type="Pfam" id="PF22042">
    <property type="entry name" value="EF-G_D2"/>
    <property type="match status" value="1"/>
</dbReference>
<proteinExistence type="inferred from homology"/>
<evidence type="ECO:0000313" key="10">
    <source>
        <dbReference type="EMBL" id="GIH12234.1"/>
    </source>
</evidence>
<dbReference type="InterPro" id="IPR005517">
    <property type="entry name" value="Transl_elong_EFG/EF2_IV"/>
</dbReference>
<dbReference type="Gene3D" id="3.30.230.10">
    <property type="match status" value="1"/>
</dbReference>
<dbReference type="SUPFAM" id="SSF52540">
    <property type="entry name" value="P-loop containing nucleoside triphosphate hydrolases"/>
    <property type="match status" value="1"/>
</dbReference>
<name>A0A8J3VME5_9ACTN</name>
<dbReference type="InterPro" id="IPR004540">
    <property type="entry name" value="Transl_elong_EFG/EF2"/>
</dbReference>
<sequence>MAAADNALAKLRNIGIMAHIDAGKTTTTERILFYTGITYKIGEVHEGAAVMDWMEQEQERGITITSAATKCEWKGHTIQIIDTPGHVDFTVEVERSLRVLDGAVAVYDGVAGVEPQTEQVWRQAEKYHVPRMCFVNKLDRTGADFFRCVDMMVTRLQANPLVLQIPIGNEADFIGVVDLLGMRALTWRGETQKGEDYAVEEIPADLVDQANEYREKLLETLSETDDAVLEKFLEGGEFTVEELKAVTRAATIAGKVNPVLCGSAFKNKGVQPMLDAVVDYLPSPLDVPAIDGTATDGETPIHRRPSVDEPFAGLAFKIQTDPHLGKLTYVRVYSGRIESGAQTINSTKDRKERIGKIYQMHANKREDRPFAQAGDIVAVQGLKQTTTGDTLSDPAHPVILESMTFPEPVISVAIEPKSKADQEKLGTAIQKLAEEDPTFRVRNDEETGQTVISGMGELHLEILVDRMKREFRVEANIGKPQVAYRETIRRKVEKVEYTHKKQTGGSGQYASVLVNLEPLPLASDGPTYEFVNAVTGGRIPKEFIPSVDAGAQDAMQYGVLAGYPLVGLKLTLTDGKYHEVDSSEMAFKIAGSMVLKEAARKADPVLLEPMMAVEVVTPEENMGDVIGDLNSRRGIIQAMEERGGARVVRALVPLSEMFGYVGDLRSKTQGRASYSMQFDSYAEVPQNVAKEIIAKATGE</sequence>
<dbReference type="InterPro" id="IPR035647">
    <property type="entry name" value="EFG_III/V"/>
</dbReference>
<evidence type="ECO:0000259" key="9">
    <source>
        <dbReference type="PROSITE" id="PS51722"/>
    </source>
</evidence>
<evidence type="ECO:0000256" key="3">
    <source>
        <dbReference type="ARBA" id="ARBA00022768"/>
    </source>
</evidence>
<dbReference type="Pfam" id="PF14492">
    <property type="entry name" value="EFG_III"/>
    <property type="match status" value="1"/>
</dbReference>
<keyword evidence="5 7" id="KW-0342">GTP-binding</keyword>
<keyword evidence="3 7" id="KW-0251">Elongation factor</keyword>
<comment type="similarity">
    <text evidence="1 7">Belongs to the TRAFAC class translation factor GTPase superfamily. Classic translation factor GTPase family. EF-G/EF-2 subfamily.</text>
</comment>
<dbReference type="GO" id="GO:0005525">
    <property type="term" value="F:GTP binding"/>
    <property type="evidence" value="ECO:0007669"/>
    <property type="project" value="UniProtKB-UniRule"/>
</dbReference>
<dbReference type="InterPro" id="IPR009000">
    <property type="entry name" value="Transl_B-barrel_sf"/>
</dbReference>
<evidence type="ECO:0000256" key="2">
    <source>
        <dbReference type="ARBA" id="ARBA00022741"/>
    </source>
</evidence>
<dbReference type="PROSITE" id="PS51722">
    <property type="entry name" value="G_TR_2"/>
    <property type="match status" value="1"/>
</dbReference>
<evidence type="ECO:0000313" key="11">
    <source>
        <dbReference type="Proteomes" id="UP000642748"/>
    </source>
</evidence>
<dbReference type="RefSeq" id="WP_203915958.1">
    <property type="nucleotide sequence ID" value="NZ_BONZ01000006.1"/>
</dbReference>
<dbReference type="GO" id="GO:0003924">
    <property type="term" value="F:GTPase activity"/>
    <property type="evidence" value="ECO:0007669"/>
    <property type="project" value="InterPro"/>
</dbReference>
<gene>
    <name evidence="10" type="primary">fusA_1</name>
    <name evidence="7" type="synonym">fusA</name>
    <name evidence="10" type="ORF">Raf01_04060</name>
</gene>
<dbReference type="Gene3D" id="3.40.50.300">
    <property type="entry name" value="P-loop containing nucleotide triphosphate hydrolases"/>
    <property type="match status" value="1"/>
</dbReference>
<dbReference type="PANTHER" id="PTHR43261">
    <property type="entry name" value="TRANSLATION ELONGATION FACTOR G-RELATED"/>
    <property type="match status" value="1"/>
</dbReference>
<dbReference type="InterPro" id="IPR000795">
    <property type="entry name" value="T_Tr_GTP-bd_dom"/>
</dbReference>
<dbReference type="Gene3D" id="2.40.30.10">
    <property type="entry name" value="Translation factors"/>
    <property type="match status" value="1"/>
</dbReference>
<dbReference type="GO" id="GO:0032790">
    <property type="term" value="P:ribosome disassembly"/>
    <property type="evidence" value="ECO:0007669"/>
    <property type="project" value="TreeGrafter"/>
</dbReference>
<dbReference type="Pfam" id="PF00679">
    <property type="entry name" value="EFG_C"/>
    <property type="match status" value="1"/>
</dbReference>
<feature type="domain" description="Tr-type G" evidence="9">
    <location>
        <begin position="9"/>
        <end position="285"/>
    </location>
</feature>
<dbReference type="InterPro" id="IPR047872">
    <property type="entry name" value="EFG_IV"/>
</dbReference>
<dbReference type="GO" id="GO:0003746">
    <property type="term" value="F:translation elongation factor activity"/>
    <property type="evidence" value="ECO:0007669"/>
    <property type="project" value="UniProtKB-UniRule"/>
</dbReference>
<accession>A0A8J3VME5</accession>
<keyword evidence="2 7" id="KW-0547">Nucleotide-binding</keyword>
<evidence type="ECO:0000256" key="1">
    <source>
        <dbReference type="ARBA" id="ARBA00005870"/>
    </source>
</evidence>
<evidence type="ECO:0000256" key="8">
    <source>
        <dbReference type="NCBIfam" id="TIGR00484"/>
    </source>
</evidence>
<dbReference type="InterPro" id="IPR020568">
    <property type="entry name" value="Ribosomal_Su5_D2-typ_SF"/>
</dbReference>
<dbReference type="InterPro" id="IPR053905">
    <property type="entry name" value="EF-G-like_DII"/>
</dbReference>
<keyword evidence="7" id="KW-0963">Cytoplasm</keyword>
<dbReference type="NCBIfam" id="NF009379">
    <property type="entry name" value="PRK12740.1-3"/>
    <property type="match status" value="1"/>
</dbReference>
<organism evidence="10 11">
    <name type="scientific">Rugosimonospora africana</name>
    <dbReference type="NCBI Taxonomy" id="556532"/>
    <lineage>
        <taxon>Bacteria</taxon>
        <taxon>Bacillati</taxon>
        <taxon>Actinomycetota</taxon>
        <taxon>Actinomycetes</taxon>
        <taxon>Micromonosporales</taxon>
        <taxon>Micromonosporaceae</taxon>
        <taxon>Rugosimonospora</taxon>
    </lineage>
</organism>
<dbReference type="SMART" id="SM00889">
    <property type="entry name" value="EFG_IV"/>
    <property type="match status" value="1"/>
</dbReference>
<protein>
    <recommendedName>
        <fullName evidence="7 8">Elongation factor G</fullName>
        <shortName evidence="7">EF-G</shortName>
    </recommendedName>
</protein>
<dbReference type="NCBIfam" id="TIGR00484">
    <property type="entry name" value="EF-G"/>
    <property type="match status" value="1"/>
</dbReference>
<dbReference type="InterPro" id="IPR035649">
    <property type="entry name" value="EFG_V"/>
</dbReference>
<dbReference type="FunFam" id="3.40.50.300:FF:000029">
    <property type="entry name" value="Elongation factor G"/>
    <property type="match status" value="1"/>
</dbReference>
<dbReference type="PROSITE" id="PS00301">
    <property type="entry name" value="G_TR_1"/>
    <property type="match status" value="1"/>
</dbReference>
<dbReference type="PANTHER" id="PTHR43261:SF1">
    <property type="entry name" value="RIBOSOME-RELEASING FACTOR 2, MITOCHONDRIAL"/>
    <property type="match status" value="1"/>
</dbReference>
<dbReference type="CDD" id="cd03713">
    <property type="entry name" value="EFG_mtEFG_C"/>
    <property type="match status" value="1"/>
</dbReference>
<dbReference type="InterPro" id="IPR009022">
    <property type="entry name" value="EFG_III"/>
</dbReference>
<feature type="binding site" evidence="7">
    <location>
        <begin position="18"/>
        <end position="25"/>
    </location>
    <ligand>
        <name>GTP</name>
        <dbReference type="ChEBI" id="CHEBI:37565"/>
    </ligand>
</feature>
<dbReference type="Gene3D" id="3.30.70.870">
    <property type="entry name" value="Elongation Factor G (Translational Gtpase), domain 3"/>
    <property type="match status" value="1"/>
</dbReference>
<dbReference type="NCBIfam" id="TIGR00231">
    <property type="entry name" value="small_GTP"/>
    <property type="match status" value="1"/>
</dbReference>
<dbReference type="FunFam" id="3.30.70.240:FF:000001">
    <property type="entry name" value="Elongation factor G"/>
    <property type="match status" value="1"/>
</dbReference>
<dbReference type="InterPro" id="IPR005225">
    <property type="entry name" value="Small_GTP-bd"/>
</dbReference>
<dbReference type="SMART" id="SM00838">
    <property type="entry name" value="EFG_C"/>
    <property type="match status" value="1"/>
</dbReference>
<dbReference type="NCBIfam" id="NF009381">
    <property type="entry name" value="PRK12740.1-5"/>
    <property type="match status" value="1"/>
</dbReference>
<evidence type="ECO:0000256" key="4">
    <source>
        <dbReference type="ARBA" id="ARBA00022917"/>
    </source>
</evidence>
<dbReference type="SUPFAM" id="SSF50447">
    <property type="entry name" value="Translation proteins"/>
    <property type="match status" value="1"/>
</dbReference>
<dbReference type="CDD" id="cd16262">
    <property type="entry name" value="EFG_III"/>
    <property type="match status" value="1"/>
</dbReference>
<dbReference type="HAMAP" id="MF_00054_B">
    <property type="entry name" value="EF_G_EF_2_B"/>
    <property type="match status" value="1"/>
</dbReference>
<dbReference type="InterPro" id="IPR000640">
    <property type="entry name" value="EFG_V-like"/>
</dbReference>
<comment type="subcellular location">
    <subcellularLocation>
        <location evidence="7">Cytoplasm</location>
    </subcellularLocation>
</comment>
<evidence type="ECO:0000256" key="7">
    <source>
        <dbReference type="HAMAP-Rule" id="MF_00054"/>
    </source>
</evidence>
<keyword evidence="4 7" id="KW-0648">Protein biosynthesis</keyword>
<dbReference type="CDD" id="cd01886">
    <property type="entry name" value="EF-G"/>
    <property type="match status" value="1"/>
</dbReference>
<feature type="binding site" evidence="7">
    <location>
        <begin position="82"/>
        <end position="86"/>
    </location>
    <ligand>
        <name>GTP</name>
        <dbReference type="ChEBI" id="CHEBI:37565"/>
    </ligand>
</feature>
<dbReference type="InterPro" id="IPR014721">
    <property type="entry name" value="Ribsml_uS5_D2-typ_fold_subgr"/>
</dbReference>
<keyword evidence="11" id="KW-1185">Reference proteome</keyword>
<dbReference type="InterPro" id="IPR027417">
    <property type="entry name" value="P-loop_NTPase"/>
</dbReference>
<dbReference type="FunFam" id="3.30.70.870:FF:000001">
    <property type="entry name" value="Elongation factor G"/>
    <property type="match status" value="1"/>
</dbReference>
<dbReference type="InterPro" id="IPR041095">
    <property type="entry name" value="EFG_II"/>
</dbReference>
<dbReference type="Pfam" id="PF00009">
    <property type="entry name" value="GTP_EFTU"/>
    <property type="match status" value="1"/>
</dbReference>
<dbReference type="Pfam" id="PF03764">
    <property type="entry name" value="EFG_IV"/>
    <property type="match status" value="1"/>
</dbReference>
<evidence type="ECO:0000256" key="5">
    <source>
        <dbReference type="ARBA" id="ARBA00023134"/>
    </source>
</evidence>
<comment type="caution">
    <text evidence="10">The sequence shown here is derived from an EMBL/GenBank/DDBJ whole genome shotgun (WGS) entry which is preliminary data.</text>
</comment>
<dbReference type="FunFam" id="2.40.30.10:FF:000006">
    <property type="entry name" value="Elongation factor G"/>
    <property type="match status" value="1"/>
</dbReference>
<dbReference type="EMBL" id="BONZ01000006">
    <property type="protein sequence ID" value="GIH12234.1"/>
    <property type="molecule type" value="Genomic_DNA"/>
</dbReference>
<dbReference type="SUPFAM" id="SSF54211">
    <property type="entry name" value="Ribosomal protein S5 domain 2-like"/>
    <property type="match status" value="1"/>
</dbReference>
<dbReference type="InterPro" id="IPR031157">
    <property type="entry name" value="G_TR_CS"/>
</dbReference>
<dbReference type="SUPFAM" id="SSF54980">
    <property type="entry name" value="EF-G C-terminal domain-like"/>
    <property type="match status" value="2"/>
</dbReference>
<dbReference type="GO" id="GO:0005737">
    <property type="term" value="C:cytoplasm"/>
    <property type="evidence" value="ECO:0007669"/>
    <property type="project" value="UniProtKB-SubCell"/>
</dbReference>
<dbReference type="FunFam" id="3.30.230.10:FF:000003">
    <property type="entry name" value="Elongation factor G"/>
    <property type="match status" value="1"/>
</dbReference>
<dbReference type="AlphaFoldDB" id="A0A8J3VME5"/>
<dbReference type="CDD" id="cd01434">
    <property type="entry name" value="EFG_mtEFG1_IV"/>
    <property type="match status" value="1"/>
</dbReference>
<reference evidence="10" key="1">
    <citation type="submission" date="2021-01" db="EMBL/GenBank/DDBJ databases">
        <title>Whole genome shotgun sequence of Rugosimonospora africana NBRC 104875.</title>
        <authorList>
            <person name="Komaki H."/>
            <person name="Tamura T."/>
        </authorList>
    </citation>
    <scope>NUCLEOTIDE SEQUENCE</scope>
    <source>
        <strain evidence="10">NBRC 104875</strain>
    </source>
</reference>